<dbReference type="EMBL" id="BAABIQ010000005">
    <property type="protein sequence ID" value="GAA4785211.1"/>
    <property type="molecule type" value="Genomic_DNA"/>
</dbReference>
<dbReference type="SUPFAM" id="SSF88723">
    <property type="entry name" value="PIN domain-like"/>
    <property type="match status" value="1"/>
</dbReference>
<dbReference type="RefSeq" id="WP_345230748.1">
    <property type="nucleotide sequence ID" value="NZ_BAABIQ010000005.1"/>
</dbReference>
<dbReference type="Proteomes" id="UP001501411">
    <property type="component" value="Unassembled WGS sequence"/>
</dbReference>
<dbReference type="PANTHER" id="PTHR36173:SF2">
    <property type="entry name" value="RIBONUCLEASE VAPC16"/>
    <property type="match status" value="1"/>
</dbReference>
<name>A0ABP9ATS6_9SPHI</name>
<dbReference type="PANTHER" id="PTHR36173">
    <property type="entry name" value="RIBONUCLEASE VAPC16-RELATED"/>
    <property type="match status" value="1"/>
</dbReference>
<dbReference type="InterPro" id="IPR002716">
    <property type="entry name" value="PIN_dom"/>
</dbReference>
<dbReference type="CDD" id="cd09872">
    <property type="entry name" value="PIN_Sll0205-like"/>
    <property type="match status" value="1"/>
</dbReference>
<evidence type="ECO:0000313" key="3">
    <source>
        <dbReference type="Proteomes" id="UP001501411"/>
    </source>
</evidence>
<evidence type="ECO:0000259" key="1">
    <source>
        <dbReference type="Pfam" id="PF01850"/>
    </source>
</evidence>
<dbReference type="InterPro" id="IPR029060">
    <property type="entry name" value="PIN-like_dom_sf"/>
</dbReference>
<dbReference type="InterPro" id="IPR052919">
    <property type="entry name" value="TA_system_RNase"/>
</dbReference>
<organism evidence="2 3">
    <name type="scientific">Olivibacter ginsenosidimutans</name>
    <dbReference type="NCBI Taxonomy" id="1176537"/>
    <lineage>
        <taxon>Bacteria</taxon>
        <taxon>Pseudomonadati</taxon>
        <taxon>Bacteroidota</taxon>
        <taxon>Sphingobacteriia</taxon>
        <taxon>Sphingobacteriales</taxon>
        <taxon>Sphingobacteriaceae</taxon>
        <taxon>Olivibacter</taxon>
    </lineage>
</organism>
<reference evidence="3" key="1">
    <citation type="journal article" date="2019" name="Int. J. Syst. Evol. Microbiol.">
        <title>The Global Catalogue of Microorganisms (GCM) 10K type strain sequencing project: providing services to taxonomists for standard genome sequencing and annotation.</title>
        <authorList>
            <consortium name="The Broad Institute Genomics Platform"/>
            <consortium name="The Broad Institute Genome Sequencing Center for Infectious Disease"/>
            <person name="Wu L."/>
            <person name="Ma J."/>
        </authorList>
    </citation>
    <scope>NUCLEOTIDE SEQUENCE [LARGE SCALE GENOMIC DNA]</scope>
    <source>
        <strain evidence="3">JCM 18200</strain>
    </source>
</reference>
<comment type="caution">
    <text evidence="2">The sequence shown here is derived from an EMBL/GenBank/DDBJ whole genome shotgun (WGS) entry which is preliminary data.</text>
</comment>
<dbReference type="Pfam" id="PF01850">
    <property type="entry name" value="PIN"/>
    <property type="match status" value="1"/>
</dbReference>
<protein>
    <submittedName>
        <fullName evidence="2">Type II toxin-antitoxin system VapC family toxin</fullName>
    </submittedName>
</protein>
<sequence length="132" mass="15289">MPYLIDTHVLIWSIIDQKAFSKKVLSILQDPGNVIYVSALSFWEISLKFGLEKLAIKGFRPENLPVLCKEIGFQVLSLSPDLCATYHQLSASYHRDPFDKMLIWQAIQGNYTLLSKDKKMEQYRPEGLRVLW</sequence>
<dbReference type="InterPro" id="IPR041705">
    <property type="entry name" value="PIN_Sll0205"/>
</dbReference>
<accession>A0ABP9ATS6</accession>
<dbReference type="Gene3D" id="3.40.50.1010">
    <property type="entry name" value="5'-nuclease"/>
    <property type="match status" value="1"/>
</dbReference>
<feature type="domain" description="PIN" evidence="1">
    <location>
        <begin position="3"/>
        <end position="123"/>
    </location>
</feature>
<proteinExistence type="predicted"/>
<evidence type="ECO:0000313" key="2">
    <source>
        <dbReference type="EMBL" id="GAA4785211.1"/>
    </source>
</evidence>
<keyword evidence="3" id="KW-1185">Reference proteome</keyword>
<gene>
    <name evidence="2" type="ORF">GCM10023231_11310</name>
</gene>